<dbReference type="Proteomes" id="UP001595445">
    <property type="component" value="Unassembled WGS sequence"/>
</dbReference>
<evidence type="ECO:0000313" key="3">
    <source>
        <dbReference type="Proteomes" id="UP001595445"/>
    </source>
</evidence>
<feature type="transmembrane region" description="Helical" evidence="1">
    <location>
        <begin position="105"/>
        <end position="125"/>
    </location>
</feature>
<sequence>MTALKKYQRLECSGLWRENPQDQRREVLVRFGEATLILSDPKSGEALSHWSLPAVERINRGEEPPVFAPGSESTESLELDDPDMIAALEAVRAAVKAAIPRPGRLRGLMLGGTAAGVVALALFWLPGALVRHTASVVPPAQRAEIGQRVLDDLVRVTGAPCDNQLGLQALAGLSERVFGPVDTPILYVLPEGVDAPLHLPGDVIVLPRRLIEQSNGPEAVAGAALMERLRSQSSDPMLPLLEHAGLRATFQLLTTAELPDTALAGYGEAALRQPPLPLADAAALAAFETAQVPASPYAVAVDPDGSVTGGLVENDPYKGLAPSPLIPDESWVALQGICSA</sequence>
<organism evidence="2 3">
    <name type="scientific">Tabrizicola soli</name>
    <dbReference type="NCBI Taxonomy" id="2185115"/>
    <lineage>
        <taxon>Bacteria</taxon>
        <taxon>Pseudomonadati</taxon>
        <taxon>Pseudomonadota</taxon>
        <taxon>Alphaproteobacteria</taxon>
        <taxon>Rhodobacterales</taxon>
        <taxon>Paracoccaceae</taxon>
        <taxon>Tabrizicola</taxon>
    </lineage>
</organism>
<keyword evidence="1" id="KW-1133">Transmembrane helix</keyword>
<evidence type="ECO:0000313" key="2">
    <source>
        <dbReference type="EMBL" id="MFC3086562.1"/>
    </source>
</evidence>
<keyword evidence="1" id="KW-0812">Transmembrane</keyword>
<keyword evidence="3" id="KW-1185">Reference proteome</keyword>
<accession>A0ABV7DVT1</accession>
<reference evidence="3" key="1">
    <citation type="journal article" date="2019" name="Int. J. Syst. Evol. Microbiol.">
        <title>The Global Catalogue of Microorganisms (GCM) 10K type strain sequencing project: providing services to taxonomists for standard genome sequencing and annotation.</title>
        <authorList>
            <consortium name="The Broad Institute Genomics Platform"/>
            <consortium name="The Broad Institute Genome Sequencing Center for Infectious Disease"/>
            <person name="Wu L."/>
            <person name="Ma J."/>
        </authorList>
    </citation>
    <scope>NUCLEOTIDE SEQUENCE [LARGE SCALE GENOMIC DNA]</scope>
    <source>
        <strain evidence="3">KCTC 62102</strain>
    </source>
</reference>
<comment type="caution">
    <text evidence="2">The sequence shown here is derived from an EMBL/GenBank/DDBJ whole genome shotgun (WGS) entry which is preliminary data.</text>
</comment>
<gene>
    <name evidence="2" type="ORF">ACFOD6_10945</name>
</gene>
<keyword evidence="1" id="KW-0472">Membrane</keyword>
<evidence type="ECO:0000256" key="1">
    <source>
        <dbReference type="SAM" id="Phobius"/>
    </source>
</evidence>
<proteinExistence type="predicted"/>
<dbReference type="RefSeq" id="WP_197645011.1">
    <property type="nucleotide sequence ID" value="NZ_JAEACP010000013.1"/>
</dbReference>
<protein>
    <submittedName>
        <fullName evidence="2">Uncharacterized protein</fullName>
    </submittedName>
</protein>
<name>A0ABV7DVT1_9RHOB</name>
<dbReference type="EMBL" id="JBHRSM010000018">
    <property type="protein sequence ID" value="MFC3086562.1"/>
    <property type="molecule type" value="Genomic_DNA"/>
</dbReference>